<feature type="signal peptide" evidence="1">
    <location>
        <begin position="1"/>
        <end position="21"/>
    </location>
</feature>
<dbReference type="RefSeq" id="WP_005975528.1">
    <property type="nucleotide sequence ID" value="NZ_GG665898.1"/>
</dbReference>
<protein>
    <submittedName>
        <fullName evidence="2">Uncharacterized protein</fullName>
    </submittedName>
</protein>
<dbReference type="AlphaFoldDB" id="D4CY94"/>
<name>D4CY94_9FUSO</name>
<dbReference type="EMBL" id="ACJY01000106">
    <property type="protein sequence ID" value="EFE85732.1"/>
    <property type="molecule type" value="Genomic_DNA"/>
</dbReference>
<reference evidence="2 3" key="1">
    <citation type="submission" date="2010-02" db="EMBL/GenBank/DDBJ databases">
        <authorList>
            <person name="Weinstock G."/>
            <person name="Sodergren E."/>
            <person name="Clifton S."/>
            <person name="Fulton L."/>
            <person name="Fulton B."/>
            <person name="Courtney L."/>
            <person name="Fronick C."/>
            <person name="Harrison M."/>
            <person name="Strong C."/>
            <person name="Farmer C."/>
            <person name="Delahaunty K."/>
            <person name="Markovic C."/>
            <person name="Hall O."/>
            <person name="Minx P."/>
            <person name="Tomlinson C."/>
            <person name="Mitreva M."/>
            <person name="Nelson J."/>
            <person name="Hou S."/>
            <person name="Wollam A."/>
            <person name="Pepin K.H."/>
            <person name="Johnson M."/>
            <person name="Bhonagiri V."/>
            <person name="Zhang X."/>
            <person name="Suruliraj S."/>
            <person name="Warren W."/>
            <person name="Chinwalla A."/>
            <person name="Mardis E.R."/>
            <person name="Wilson R.K."/>
        </authorList>
    </citation>
    <scope>NUCLEOTIDE SEQUENCE [LARGE SCALE GENOMIC DNA]</scope>
    <source>
        <strain evidence="2 3">ATCC 33693</strain>
    </source>
</reference>
<accession>D4CY94</accession>
<evidence type="ECO:0000313" key="2">
    <source>
        <dbReference type="EMBL" id="EFE85732.1"/>
    </source>
</evidence>
<dbReference type="Proteomes" id="UP000003748">
    <property type="component" value="Unassembled WGS sequence"/>
</dbReference>
<evidence type="ECO:0000256" key="1">
    <source>
        <dbReference type="SAM" id="SignalP"/>
    </source>
</evidence>
<dbReference type="GeneID" id="78420557"/>
<gene>
    <name evidence="2" type="ORF">FUSPEROL_02405</name>
</gene>
<evidence type="ECO:0000313" key="3">
    <source>
        <dbReference type="Proteomes" id="UP000003748"/>
    </source>
</evidence>
<dbReference type="eggNOG" id="ENOG502ZBFF">
    <property type="taxonomic scope" value="Bacteria"/>
</dbReference>
<organism evidence="2 3">
    <name type="scientific">Fusobacterium periodonticum ATCC 33693</name>
    <dbReference type="NCBI Taxonomy" id="546275"/>
    <lineage>
        <taxon>Bacteria</taxon>
        <taxon>Fusobacteriati</taxon>
        <taxon>Fusobacteriota</taxon>
        <taxon>Fusobacteriia</taxon>
        <taxon>Fusobacteriales</taxon>
        <taxon>Fusobacteriaceae</taxon>
        <taxon>Fusobacterium</taxon>
    </lineage>
</organism>
<proteinExistence type="predicted"/>
<sequence>MKRKLFFILLLFLICSFYAFAENFPQKAKSVNAFVPKGWKILKDENGNTFIAKGDLNKDKLEDVAIIIEKDDKKNIKKNDSFGPEELNLNPRILLVLFKEKDGTYSLAAKNDKAFIKSEGNEDNPALMDTLSDISIKKNILKITFNYFLSAGSWWTSTNIYIFRFQNNVFELIGYESNAYMRNTGEEEGVSINFSTNKAKITTGGNMFEENENHPKDEWRYLKFEKKYILDEMTENTLDEILEHVY</sequence>
<dbReference type="HOGENOM" id="CLU_088896_1_0_0"/>
<dbReference type="STRING" id="546275.FUSPEROL_02405"/>
<comment type="caution">
    <text evidence="2">The sequence shown here is derived from an EMBL/GenBank/DDBJ whole genome shotgun (WGS) entry which is preliminary data.</text>
</comment>
<keyword evidence="1" id="KW-0732">Signal</keyword>
<dbReference type="OrthoDB" id="86940at2"/>
<feature type="chain" id="PRO_5003055831" evidence="1">
    <location>
        <begin position="22"/>
        <end position="246"/>
    </location>
</feature>